<dbReference type="OrthoDB" id="5458662at2"/>
<evidence type="ECO:0000313" key="2">
    <source>
        <dbReference type="Proteomes" id="UP000192906"/>
    </source>
</evidence>
<organism evidence="1 2">
    <name type="scientific">Desulfovibrio gilichinskyi</name>
    <dbReference type="NCBI Taxonomy" id="1519643"/>
    <lineage>
        <taxon>Bacteria</taxon>
        <taxon>Pseudomonadati</taxon>
        <taxon>Thermodesulfobacteriota</taxon>
        <taxon>Desulfovibrionia</taxon>
        <taxon>Desulfovibrionales</taxon>
        <taxon>Desulfovibrionaceae</taxon>
        <taxon>Desulfovibrio</taxon>
    </lineage>
</organism>
<name>A0A1X7DKQ0_9BACT</name>
<keyword evidence="2" id="KW-1185">Reference proteome</keyword>
<reference evidence="2" key="1">
    <citation type="submission" date="2017-04" db="EMBL/GenBank/DDBJ databases">
        <authorList>
            <person name="Varghese N."/>
            <person name="Submissions S."/>
        </authorList>
    </citation>
    <scope>NUCLEOTIDE SEQUENCE [LARGE SCALE GENOMIC DNA]</scope>
    <source>
        <strain evidence="2">K3S</strain>
    </source>
</reference>
<dbReference type="Proteomes" id="UP000192906">
    <property type="component" value="Unassembled WGS sequence"/>
</dbReference>
<dbReference type="RefSeq" id="WP_085101751.1">
    <property type="nucleotide sequence ID" value="NZ_FWZU01000003.1"/>
</dbReference>
<accession>A0A1X7DKQ0</accession>
<evidence type="ECO:0000313" key="1">
    <source>
        <dbReference type="EMBL" id="SMF17215.1"/>
    </source>
</evidence>
<dbReference type="AlphaFoldDB" id="A0A1X7DKQ0"/>
<proteinExistence type="predicted"/>
<gene>
    <name evidence="1" type="ORF">SAMN06295933_2013</name>
</gene>
<sequence>MTDENDLQELAAEYASCFDFDFGDSGIALTLSEDAPPELVSMIKDVLGDYTQESLVKVYESLNIISEAEDVFSCEIDEKVCPLSIFCRIARWLDKTNAR</sequence>
<protein>
    <submittedName>
        <fullName evidence="1">Uncharacterized protein</fullName>
    </submittedName>
</protein>
<dbReference type="EMBL" id="FWZU01000003">
    <property type="protein sequence ID" value="SMF17215.1"/>
    <property type="molecule type" value="Genomic_DNA"/>
</dbReference>